<evidence type="ECO:0000313" key="3">
    <source>
        <dbReference type="EMBL" id="KAB2929656.1"/>
    </source>
</evidence>
<reference evidence="3 4" key="1">
    <citation type="submission" date="2019-10" db="EMBL/GenBank/DDBJ databases">
        <title>Extracellular Electron Transfer in a Candidatus Methanoperedens spp. Enrichment Culture.</title>
        <authorList>
            <person name="Berger S."/>
            <person name="Rangel Shaw D."/>
            <person name="Berben T."/>
            <person name="In 'T Zandt M."/>
            <person name="Frank J."/>
            <person name="Reimann J."/>
            <person name="Jetten M.S.M."/>
            <person name="Welte C.U."/>
        </authorList>
    </citation>
    <scope>NUCLEOTIDE SEQUENCE [LARGE SCALE GENOMIC DNA]</scope>
    <source>
        <strain evidence="3">SB12</strain>
    </source>
</reference>
<gene>
    <name evidence="3" type="ORF">F9K24_19310</name>
</gene>
<feature type="domain" description="PHA accumulation regulator DNA-binding N-terminal" evidence="2">
    <location>
        <begin position="62"/>
        <end position="116"/>
    </location>
</feature>
<protein>
    <submittedName>
        <fullName evidence="3">Polyhydroxyalkanoate biosynthesis repressor PhaR</fullName>
    </submittedName>
</protein>
<dbReference type="EMBL" id="WBUI01000028">
    <property type="protein sequence ID" value="KAB2929656.1"/>
    <property type="molecule type" value="Genomic_DNA"/>
</dbReference>
<evidence type="ECO:0000256" key="1">
    <source>
        <dbReference type="SAM" id="MobiDB-lite"/>
    </source>
</evidence>
<evidence type="ECO:0000259" key="2">
    <source>
        <dbReference type="Pfam" id="PF07879"/>
    </source>
</evidence>
<organism evidence="3 4">
    <name type="scientific">Leptonema illini</name>
    <dbReference type="NCBI Taxonomy" id="183"/>
    <lineage>
        <taxon>Bacteria</taxon>
        <taxon>Pseudomonadati</taxon>
        <taxon>Spirochaetota</taxon>
        <taxon>Spirochaetia</taxon>
        <taxon>Leptospirales</taxon>
        <taxon>Leptospiraceae</taxon>
        <taxon>Leptonema</taxon>
    </lineage>
</organism>
<evidence type="ECO:0000313" key="4">
    <source>
        <dbReference type="Proteomes" id="UP000460298"/>
    </source>
</evidence>
<dbReference type="Proteomes" id="UP000460298">
    <property type="component" value="Unassembled WGS sequence"/>
</dbReference>
<dbReference type="Pfam" id="PF07879">
    <property type="entry name" value="PHB_acc_N"/>
    <property type="match status" value="1"/>
</dbReference>
<feature type="region of interest" description="Disordered" evidence="1">
    <location>
        <begin position="1"/>
        <end position="32"/>
    </location>
</feature>
<accession>A0A833GY18</accession>
<dbReference type="InterPro" id="IPR012909">
    <property type="entry name" value="PHA_DNA-bd_N"/>
</dbReference>
<proteinExistence type="predicted"/>
<comment type="caution">
    <text evidence="3">The sequence shown here is derived from an EMBL/GenBank/DDBJ whole genome shotgun (WGS) entry which is preliminary data.</text>
</comment>
<sequence>MMQISSGGSPAKQISDCSGKKKPAPDEAGEVLSGNSVNRVRGIGLDRGIVGWCTAKRSSMKVLKRYANRRLYDAGTSKTVTLDDVARYIREGEEVRVVDNATGEDITVRVLGQTFLRITTEERSAEFGSFLLSSLIREVSQNLSGFLMRLIQGGIGTAWLTPEKLEKIVEDLVQRGELEISEKPDFVNLLQAQLSQHGEQLKQRAKEAVSQLSDLENPGLEELSGRLEEVARLIKKIGR</sequence>
<name>A0A833GY18_9LEPT</name>
<dbReference type="AlphaFoldDB" id="A0A833GY18"/>